<evidence type="ECO:0000313" key="2">
    <source>
        <dbReference type="Proteomes" id="UP000244152"/>
    </source>
</evidence>
<reference evidence="1 2" key="1">
    <citation type="submission" date="2018-04" db="EMBL/GenBank/DDBJ databases">
        <title>Active sludge and wastewater microbial communities from Klosterneuburg, Austria.</title>
        <authorList>
            <person name="Wagner M."/>
        </authorList>
    </citation>
    <scope>NUCLEOTIDE SEQUENCE [LARGE SCALE GENOMIC DNA]</scope>
    <source>
        <strain evidence="1 2">Nl12</strain>
    </source>
</reference>
<protein>
    <submittedName>
        <fullName evidence="1">Uncharacterized protein</fullName>
    </submittedName>
</protein>
<sequence length="102" mass="12112">MMKSLYDLLEKILVLRQLELLSQENADIICRRGRLSRVERICIPIRFRKWVFPESGWNTVNSSFHSWICRNEKLTDRQQTFEGTLLVLESPLSDQCDLRRDG</sequence>
<evidence type="ECO:0000313" key="1">
    <source>
        <dbReference type="EMBL" id="PTQ80980.1"/>
    </source>
</evidence>
<dbReference type="AlphaFoldDB" id="A0A2T5IAZ3"/>
<accession>A0A2T5IAZ3</accession>
<dbReference type="EMBL" id="QAOK01000012">
    <property type="protein sequence ID" value="PTQ80980.1"/>
    <property type="molecule type" value="Genomic_DNA"/>
</dbReference>
<proteinExistence type="predicted"/>
<gene>
    <name evidence="1" type="ORF">C8R21_11218</name>
</gene>
<comment type="caution">
    <text evidence="1">The sequence shown here is derived from an EMBL/GenBank/DDBJ whole genome shotgun (WGS) entry which is preliminary data.</text>
</comment>
<name>A0A2T5IAZ3_9PROT</name>
<dbReference type="Proteomes" id="UP000244152">
    <property type="component" value="Unassembled WGS sequence"/>
</dbReference>
<organism evidence="1 2">
    <name type="scientific">Nitrosospira multiformis</name>
    <dbReference type="NCBI Taxonomy" id="1231"/>
    <lineage>
        <taxon>Bacteria</taxon>
        <taxon>Pseudomonadati</taxon>
        <taxon>Pseudomonadota</taxon>
        <taxon>Betaproteobacteria</taxon>
        <taxon>Nitrosomonadales</taxon>
        <taxon>Nitrosomonadaceae</taxon>
        <taxon>Nitrosospira</taxon>
    </lineage>
</organism>